<evidence type="ECO:0000256" key="5">
    <source>
        <dbReference type="ARBA" id="ARBA00023163"/>
    </source>
</evidence>
<comment type="subunit">
    <text evidence="8">Component of the Mediator complex.</text>
</comment>
<evidence type="ECO:0000313" key="11">
    <source>
        <dbReference type="Proteomes" id="UP000886653"/>
    </source>
</evidence>
<feature type="compositionally biased region" description="Basic and acidic residues" evidence="9">
    <location>
        <begin position="189"/>
        <end position="206"/>
    </location>
</feature>
<feature type="region of interest" description="Disordered" evidence="9">
    <location>
        <begin position="319"/>
        <end position="352"/>
    </location>
</feature>
<feature type="compositionally biased region" description="Polar residues" evidence="9">
    <location>
        <begin position="332"/>
        <end position="344"/>
    </location>
</feature>
<gene>
    <name evidence="8" type="primary">MED6</name>
    <name evidence="10" type="ORF">CROQUDRAFT_659389</name>
</gene>
<reference evidence="10" key="1">
    <citation type="submission" date="2013-11" db="EMBL/GenBank/DDBJ databases">
        <title>Genome sequence of the fusiform rust pathogen reveals effectors for host alternation and coevolution with pine.</title>
        <authorList>
            <consortium name="DOE Joint Genome Institute"/>
            <person name="Smith K."/>
            <person name="Pendleton A."/>
            <person name="Kubisiak T."/>
            <person name="Anderson C."/>
            <person name="Salamov A."/>
            <person name="Aerts A."/>
            <person name="Riley R."/>
            <person name="Clum A."/>
            <person name="Lindquist E."/>
            <person name="Ence D."/>
            <person name="Campbell M."/>
            <person name="Kronenberg Z."/>
            <person name="Feau N."/>
            <person name="Dhillon B."/>
            <person name="Hamelin R."/>
            <person name="Burleigh J."/>
            <person name="Smith J."/>
            <person name="Yandell M."/>
            <person name="Nelson C."/>
            <person name="Grigoriev I."/>
            <person name="Davis J."/>
        </authorList>
    </citation>
    <scope>NUCLEOTIDE SEQUENCE</scope>
    <source>
        <strain evidence="10">G11</strain>
    </source>
</reference>
<dbReference type="GO" id="GO:0006357">
    <property type="term" value="P:regulation of transcription by RNA polymerase II"/>
    <property type="evidence" value="ECO:0007669"/>
    <property type="project" value="InterPro"/>
</dbReference>
<comment type="subcellular location">
    <subcellularLocation>
        <location evidence="1 8">Nucleus</location>
    </subcellularLocation>
</comment>
<feature type="region of interest" description="Disordered" evidence="9">
    <location>
        <begin position="270"/>
        <end position="291"/>
    </location>
</feature>
<proteinExistence type="inferred from homology"/>
<name>A0A9P6NIW3_9BASI</name>
<feature type="compositionally biased region" description="Polar residues" evidence="9">
    <location>
        <begin position="270"/>
        <end position="281"/>
    </location>
</feature>
<keyword evidence="6 8" id="KW-0539">Nucleus</keyword>
<comment type="similarity">
    <text evidence="2 8">Belongs to the Mediator complex subunit 6 family.</text>
</comment>
<dbReference type="Gene3D" id="3.10.450.580">
    <property type="entry name" value="Mediator complex, subunit Med6"/>
    <property type="match status" value="1"/>
</dbReference>
<evidence type="ECO:0000256" key="9">
    <source>
        <dbReference type="SAM" id="MobiDB-lite"/>
    </source>
</evidence>
<dbReference type="PANTHER" id="PTHR13104">
    <property type="entry name" value="MED-6-RELATED"/>
    <property type="match status" value="1"/>
</dbReference>
<dbReference type="AlphaFoldDB" id="A0A9P6NIW3"/>
<dbReference type="OrthoDB" id="344220at2759"/>
<evidence type="ECO:0000313" key="10">
    <source>
        <dbReference type="EMBL" id="KAG0144843.1"/>
    </source>
</evidence>
<evidence type="ECO:0000256" key="4">
    <source>
        <dbReference type="ARBA" id="ARBA00023015"/>
    </source>
</evidence>
<evidence type="ECO:0000256" key="3">
    <source>
        <dbReference type="ARBA" id="ARBA00020634"/>
    </source>
</evidence>
<organism evidence="10 11">
    <name type="scientific">Cronartium quercuum f. sp. fusiforme G11</name>
    <dbReference type="NCBI Taxonomy" id="708437"/>
    <lineage>
        <taxon>Eukaryota</taxon>
        <taxon>Fungi</taxon>
        <taxon>Dikarya</taxon>
        <taxon>Basidiomycota</taxon>
        <taxon>Pucciniomycotina</taxon>
        <taxon>Pucciniomycetes</taxon>
        <taxon>Pucciniales</taxon>
        <taxon>Coleosporiaceae</taxon>
        <taxon>Cronartium</taxon>
    </lineage>
</organism>
<comment type="function">
    <text evidence="8">Component of the Mediator complex, a coactivator involved in the regulated transcription of nearly all RNA polymerase II-dependent genes. Mediator functions as a bridge to convey information from gene-specific regulatory proteins to the basal RNA polymerase II transcription machinery. Mediator is recruited to promoters by direct interactions with regulatory proteins and serves as a scaffold for the assembly of a functional preinitiation complex with RNA polymerase II and the general transcription factors.</text>
</comment>
<dbReference type="InterPro" id="IPR038566">
    <property type="entry name" value="Mediator_Med6_sf"/>
</dbReference>
<keyword evidence="11" id="KW-1185">Reference proteome</keyword>
<keyword evidence="4 8" id="KW-0805">Transcription regulation</keyword>
<sequence>MANTVAGLSVPSADLCHVQWRSLAWVLENGPINEKNAMEYFSHSPFYDRRSTNQVLRMQSMFSGQPPLDPEAEKEALRKLVGVEYTLVLSKPEADREGGLFVIEKRDRKGPDESYPMASYYILKTCIYQSPSFHATLSCRLLTSLSSLYDLLALARSHKPLYDPRQGYAWKIKAQDDGPEDESVVAQTEELKTNGEAEKSPSRSNDEPNQVVHQSMEIDEETIPESKTDHQSTGPELPLNPDSIEMRNMLLERAFQATAAIFSLPKPTPNVKTQHALTSAESIEESETQEHQMINSSNNLGVATTNSIKDLAQITPSLSLIPLSGDGHHSDPNSPSGRSNSKGITSGKRKLK</sequence>
<dbReference type="InterPro" id="IPR007018">
    <property type="entry name" value="Mediator_Med6"/>
</dbReference>
<comment type="caution">
    <text evidence="10">The sequence shown here is derived from an EMBL/GenBank/DDBJ whole genome shotgun (WGS) entry which is preliminary data.</text>
</comment>
<evidence type="ECO:0000256" key="7">
    <source>
        <dbReference type="ARBA" id="ARBA00031259"/>
    </source>
</evidence>
<evidence type="ECO:0000256" key="6">
    <source>
        <dbReference type="ARBA" id="ARBA00023242"/>
    </source>
</evidence>
<keyword evidence="8" id="KW-0010">Activator</keyword>
<protein>
    <recommendedName>
        <fullName evidence="3 8">Mediator of RNA polymerase II transcription subunit 6</fullName>
    </recommendedName>
    <alternativeName>
        <fullName evidence="7 8">Mediator complex subunit 6</fullName>
    </alternativeName>
</protein>
<evidence type="ECO:0000256" key="8">
    <source>
        <dbReference type="RuleBase" id="RU364143"/>
    </source>
</evidence>
<feature type="non-terminal residue" evidence="10">
    <location>
        <position position="352"/>
    </location>
</feature>
<evidence type="ECO:0000256" key="1">
    <source>
        <dbReference type="ARBA" id="ARBA00004123"/>
    </source>
</evidence>
<dbReference type="Proteomes" id="UP000886653">
    <property type="component" value="Unassembled WGS sequence"/>
</dbReference>
<dbReference type="GO" id="GO:0003712">
    <property type="term" value="F:transcription coregulator activity"/>
    <property type="evidence" value="ECO:0007669"/>
    <property type="project" value="InterPro"/>
</dbReference>
<evidence type="ECO:0000256" key="2">
    <source>
        <dbReference type="ARBA" id="ARBA00007526"/>
    </source>
</evidence>
<keyword evidence="5 8" id="KW-0804">Transcription</keyword>
<feature type="region of interest" description="Disordered" evidence="9">
    <location>
        <begin position="174"/>
        <end position="240"/>
    </location>
</feature>
<dbReference type="GO" id="GO:0016592">
    <property type="term" value="C:mediator complex"/>
    <property type="evidence" value="ECO:0007669"/>
    <property type="project" value="InterPro"/>
</dbReference>
<dbReference type="EMBL" id="MU167287">
    <property type="protein sequence ID" value="KAG0144843.1"/>
    <property type="molecule type" value="Genomic_DNA"/>
</dbReference>
<accession>A0A9P6NIW3</accession>
<dbReference type="Pfam" id="PF04934">
    <property type="entry name" value="Med6"/>
    <property type="match status" value="1"/>
</dbReference>